<dbReference type="AlphaFoldDB" id="A0A3A9YUD5"/>
<proteinExistence type="predicted"/>
<keyword evidence="3" id="KW-1185">Reference proteome</keyword>
<reference evidence="2 3" key="1">
    <citation type="journal article" date="2014" name="Int. J. Syst. Evol. Microbiol.">
        <title>Streptomyces hoynatensis sp. nov., isolated from deep marine sediment.</title>
        <authorList>
            <person name="Veyisoglu A."/>
            <person name="Sahin N."/>
        </authorList>
    </citation>
    <scope>NUCLEOTIDE SEQUENCE [LARGE SCALE GENOMIC DNA]</scope>
    <source>
        <strain evidence="2 3">KCTC 29097</strain>
    </source>
</reference>
<feature type="region of interest" description="Disordered" evidence="1">
    <location>
        <begin position="40"/>
        <end position="60"/>
    </location>
</feature>
<gene>
    <name evidence="2" type="ORF">D7294_19910</name>
</gene>
<evidence type="ECO:0000256" key="1">
    <source>
        <dbReference type="SAM" id="MobiDB-lite"/>
    </source>
</evidence>
<dbReference type="EMBL" id="RBAL01000012">
    <property type="protein sequence ID" value="RKN39711.1"/>
    <property type="molecule type" value="Genomic_DNA"/>
</dbReference>
<protein>
    <submittedName>
        <fullName evidence="2">Uncharacterized protein</fullName>
    </submittedName>
</protein>
<comment type="caution">
    <text evidence="2">The sequence shown here is derived from an EMBL/GenBank/DDBJ whole genome shotgun (WGS) entry which is preliminary data.</text>
</comment>
<evidence type="ECO:0000313" key="2">
    <source>
        <dbReference type="EMBL" id="RKN39711.1"/>
    </source>
</evidence>
<name>A0A3A9YUD5_9ACTN</name>
<dbReference type="Proteomes" id="UP000272474">
    <property type="component" value="Unassembled WGS sequence"/>
</dbReference>
<accession>A0A3A9YUD5</accession>
<organism evidence="2 3">
    <name type="scientific">Streptomyces hoynatensis</name>
    <dbReference type="NCBI Taxonomy" id="1141874"/>
    <lineage>
        <taxon>Bacteria</taxon>
        <taxon>Bacillati</taxon>
        <taxon>Actinomycetota</taxon>
        <taxon>Actinomycetes</taxon>
        <taxon>Kitasatosporales</taxon>
        <taxon>Streptomycetaceae</taxon>
        <taxon>Streptomyces</taxon>
    </lineage>
</organism>
<sequence>MRTVAEHLYPSGDRAAAAALARRGHARALAHRLRVLDGLDEICGPPGSRRGPRPARGRAQ</sequence>
<evidence type="ECO:0000313" key="3">
    <source>
        <dbReference type="Proteomes" id="UP000272474"/>
    </source>
</evidence>
<feature type="compositionally biased region" description="Basic residues" evidence="1">
    <location>
        <begin position="50"/>
        <end position="60"/>
    </location>
</feature>